<protein>
    <submittedName>
        <fullName evidence="1">Endoglucanase</fullName>
    </submittedName>
</protein>
<proteinExistence type="predicted"/>
<evidence type="ECO:0000313" key="1">
    <source>
        <dbReference type="EMBL" id="GAK31940.1"/>
    </source>
</evidence>
<evidence type="ECO:0000313" key="2">
    <source>
        <dbReference type="Proteomes" id="UP000030643"/>
    </source>
</evidence>
<keyword evidence="2" id="KW-1185">Reference proteome</keyword>
<sequence>MNEFKATLQQRQDIINKLHADFVLLIRNEWFRSTGIFNSIIGPLSDMLHNLVKPTYEYFDSDLAYYSTYL</sequence>
<organism evidence="1 2">
    <name type="scientific">Weissella oryzae (strain DSM 25784 / JCM 18191 / LMG 30913 / SG25)</name>
    <dbReference type="NCBI Taxonomy" id="1329250"/>
    <lineage>
        <taxon>Bacteria</taxon>
        <taxon>Bacillati</taxon>
        <taxon>Bacillota</taxon>
        <taxon>Bacilli</taxon>
        <taxon>Lactobacillales</taxon>
        <taxon>Lactobacillaceae</taxon>
        <taxon>Weissella</taxon>
    </lineage>
</organism>
<dbReference type="STRING" id="1329250.WOSG25_200220"/>
<name>A0A069CVW8_WEIOS</name>
<dbReference type="Proteomes" id="UP000030643">
    <property type="component" value="Unassembled WGS sequence"/>
</dbReference>
<reference evidence="2" key="1">
    <citation type="journal article" date="2014" name="Genome Announc.">
        <title>Draft genome sequence of Weissella oryzae SG25T, isolated from fermented rice grains.</title>
        <authorList>
            <person name="Tanizawa Y."/>
            <person name="Fujisawa T."/>
            <person name="Mochizuki T."/>
            <person name="Kaminuma E."/>
            <person name="Suzuki Y."/>
            <person name="Nakamura Y."/>
            <person name="Tohno M."/>
        </authorList>
    </citation>
    <scope>NUCLEOTIDE SEQUENCE [LARGE SCALE GENOMIC DNA]</scope>
    <source>
        <strain evidence="2">DSM 25784 / JCM 18191 / LMG 30913 / SG25</strain>
    </source>
</reference>
<gene>
    <name evidence="1" type="ORF">WOSG25_200220</name>
</gene>
<dbReference type="RefSeq" id="WP_027699849.1">
    <property type="nucleotide sequence ID" value="NZ_DF820503.1"/>
</dbReference>
<accession>A0A069CVW8</accession>
<dbReference type="EMBL" id="DF820503">
    <property type="protein sequence ID" value="GAK31940.1"/>
    <property type="molecule type" value="Genomic_DNA"/>
</dbReference>
<dbReference type="AlphaFoldDB" id="A0A069CVW8"/>